<evidence type="ECO:0000313" key="2">
    <source>
        <dbReference type="Proteomes" id="UP001286313"/>
    </source>
</evidence>
<gene>
    <name evidence="1" type="ORF">Pcinc_026576</name>
</gene>
<dbReference type="AlphaFoldDB" id="A0AAE1KC42"/>
<accession>A0AAE1KC42</accession>
<proteinExistence type="predicted"/>
<comment type="caution">
    <text evidence="1">The sequence shown here is derived from an EMBL/GenBank/DDBJ whole genome shotgun (WGS) entry which is preliminary data.</text>
</comment>
<dbReference type="EMBL" id="JAWQEG010003095">
    <property type="protein sequence ID" value="KAK3868030.1"/>
    <property type="molecule type" value="Genomic_DNA"/>
</dbReference>
<dbReference type="Proteomes" id="UP001286313">
    <property type="component" value="Unassembled WGS sequence"/>
</dbReference>
<sequence>MAKLGTEEELRNPVLLKETRIVEVDGMEIVVGRSCGVTSPTNVCPKSGYNHKKEEPLLLLRGFGLLPKCDSCHGRDDIETKAPYPERFPEYSPLGEKTEVFQHDWQTELVSKGLELDCRLKTPSCRGCVCSDNQAGNRRSPRRSRGITSAAKLRDQRRLSHNLRVQVRAACARLSFFNRRIWNWERRLGTNSAGCLPPLTLDSPGNRNSSCLPEEASEEIRSPYRNPYRGSVPRLGPRKEFSSLALHHKVMAYQLLQWFSTVAEERSHWTTAKLSTRARAIPR</sequence>
<evidence type="ECO:0000313" key="1">
    <source>
        <dbReference type="EMBL" id="KAK3868030.1"/>
    </source>
</evidence>
<name>A0AAE1KC42_PETCI</name>
<organism evidence="1 2">
    <name type="scientific">Petrolisthes cinctipes</name>
    <name type="common">Flat porcelain crab</name>
    <dbReference type="NCBI Taxonomy" id="88211"/>
    <lineage>
        <taxon>Eukaryota</taxon>
        <taxon>Metazoa</taxon>
        <taxon>Ecdysozoa</taxon>
        <taxon>Arthropoda</taxon>
        <taxon>Crustacea</taxon>
        <taxon>Multicrustacea</taxon>
        <taxon>Malacostraca</taxon>
        <taxon>Eumalacostraca</taxon>
        <taxon>Eucarida</taxon>
        <taxon>Decapoda</taxon>
        <taxon>Pleocyemata</taxon>
        <taxon>Anomura</taxon>
        <taxon>Galatheoidea</taxon>
        <taxon>Porcellanidae</taxon>
        <taxon>Petrolisthes</taxon>
    </lineage>
</organism>
<protein>
    <submittedName>
        <fullName evidence="1">Uncharacterized protein</fullName>
    </submittedName>
</protein>
<reference evidence="1" key="1">
    <citation type="submission" date="2023-10" db="EMBL/GenBank/DDBJ databases">
        <title>Genome assemblies of two species of porcelain crab, Petrolisthes cinctipes and Petrolisthes manimaculis (Anomura: Porcellanidae).</title>
        <authorList>
            <person name="Angst P."/>
        </authorList>
    </citation>
    <scope>NUCLEOTIDE SEQUENCE</scope>
    <source>
        <strain evidence="1">PB745_01</strain>
        <tissue evidence="1">Gill</tissue>
    </source>
</reference>
<keyword evidence="2" id="KW-1185">Reference proteome</keyword>